<proteinExistence type="predicted"/>
<evidence type="ECO:0000313" key="2">
    <source>
        <dbReference type="EMBL" id="CCL98137.1"/>
    </source>
</evidence>
<accession>J7RGA9</accession>
<dbReference type="RefSeq" id="XP_012177420.1">
    <property type="nucleotide sequence ID" value="XM_012322030.1"/>
</dbReference>
<evidence type="ECO:0000313" key="3">
    <source>
        <dbReference type="Proteomes" id="UP000006352"/>
    </source>
</evidence>
<dbReference type="OrthoDB" id="3257074at2759"/>
<gene>
    <name evidence="2" type="ORF">FIBRA_00131</name>
</gene>
<dbReference type="Proteomes" id="UP000006352">
    <property type="component" value="Unassembled WGS sequence"/>
</dbReference>
<dbReference type="AlphaFoldDB" id="J7RGA9"/>
<dbReference type="InParanoid" id="J7RGA9"/>
<name>J7RGA9_9APHY</name>
<dbReference type="GeneID" id="24093048"/>
<sequence>MSGTVGPLSLEHVSASASHSKYAPCLLPQKAGLVENSAAELQSASQSGASFVLGGVCKWKPFSAPGSLATDKSQARGTGLLPAQPPPVGSPCSPPFPARLDSLSLTGLIATSASQIHDRLPRHLRPPHAMSSYNYYASPPSSPAASFFPTGPSAPHAFASFHQSPRDGHAMYAALAPSSRSNIPPSGKSSQTNPLKKLVARK</sequence>
<feature type="region of interest" description="Disordered" evidence="1">
    <location>
        <begin position="176"/>
        <end position="202"/>
    </location>
</feature>
<feature type="region of interest" description="Disordered" evidence="1">
    <location>
        <begin position="66"/>
        <end position="91"/>
    </location>
</feature>
<reference evidence="2 3" key="1">
    <citation type="journal article" date="2012" name="Appl. Environ. Microbiol.">
        <title>Short-read sequencing for genomic analysis of the brown rot fungus Fibroporia radiculosa.</title>
        <authorList>
            <person name="Tang J.D."/>
            <person name="Perkins A.D."/>
            <person name="Sonstegard T.S."/>
            <person name="Schroeder S.G."/>
            <person name="Burgess S.C."/>
            <person name="Diehl S.V."/>
        </authorList>
    </citation>
    <scope>NUCLEOTIDE SEQUENCE [LARGE SCALE GENOMIC DNA]</scope>
    <source>
        <strain evidence="2 3">TFFH 294</strain>
    </source>
</reference>
<keyword evidence="3" id="KW-1185">Reference proteome</keyword>
<organism evidence="2 3">
    <name type="scientific">Fibroporia radiculosa</name>
    <dbReference type="NCBI Taxonomy" id="599839"/>
    <lineage>
        <taxon>Eukaryota</taxon>
        <taxon>Fungi</taxon>
        <taxon>Dikarya</taxon>
        <taxon>Basidiomycota</taxon>
        <taxon>Agaricomycotina</taxon>
        <taxon>Agaricomycetes</taxon>
        <taxon>Polyporales</taxon>
        <taxon>Fibroporiaceae</taxon>
        <taxon>Fibroporia</taxon>
    </lineage>
</organism>
<evidence type="ECO:0000256" key="1">
    <source>
        <dbReference type="SAM" id="MobiDB-lite"/>
    </source>
</evidence>
<protein>
    <submittedName>
        <fullName evidence="2">Uncharacterized protein</fullName>
    </submittedName>
</protein>
<feature type="compositionally biased region" description="Polar residues" evidence="1">
    <location>
        <begin position="178"/>
        <end position="194"/>
    </location>
</feature>
<dbReference type="EMBL" id="HE796869">
    <property type="protein sequence ID" value="CCL98137.1"/>
    <property type="molecule type" value="Genomic_DNA"/>
</dbReference>
<dbReference type="HOGENOM" id="CLU_1354641_0_0_1"/>